<dbReference type="InterPro" id="IPR035472">
    <property type="entry name" value="RpiR-like_SIS"/>
</dbReference>
<dbReference type="CDD" id="cd05013">
    <property type="entry name" value="SIS_RpiR"/>
    <property type="match status" value="1"/>
</dbReference>
<evidence type="ECO:0000256" key="3">
    <source>
        <dbReference type="ARBA" id="ARBA00023163"/>
    </source>
</evidence>
<sequence>MDFFIRIEKEREKLNKNENELLKYFIENAQDIKNMKIQDVAKKTFVSTAGIIRFCKKLGFNGYSELKNSLALTVKNQGEKGRVYTQSKTSSNIFNDIDKTKDMINDSIIDEITDLIHETERIDFYGEGSSRLVCMEMSRRFQLVGKQTYHYDDTSIMYLSASTLKEKDLVFAISMSGETSQIIRAVNIAKTKKATVVSLTSMSLNTLSNIADKSLFIYSTKYSINGINFISRIPAIILMEYVFNKYVEKYVG</sequence>
<organism evidence="6 7">
    <name type="scientific">Fonticella tunisiensis</name>
    <dbReference type="NCBI Taxonomy" id="1096341"/>
    <lineage>
        <taxon>Bacteria</taxon>
        <taxon>Bacillati</taxon>
        <taxon>Bacillota</taxon>
        <taxon>Clostridia</taxon>
        <taxon>Eubacteriales</taxon>
        <taxon>Clostridiaceae</taxon>
        <taxon>Fonticella</taxon>
    </lineage>
</organism>
<dbReference type="Pfam" id="PF01418">
    <property type="entry name" value="HTH_6"/>
    <property type="match status" value="1"/>
</dbReference>
<dbReference type="GO" id="GO:1901135">
    <property type="term" value="P:carbohydrate derivative metabolic process"/>
    <property type="evidence" value="ECO:0007669"/>
    <property type="project" value="InterPro"/>
</dbReference>
<dbReference type="PROSITE" id="PS51071">
    <property type="entry name" value="HTH_RPIR"/>
    <property type="match status" value="1"/>
</dbReference>
<gene>
    <name evidence="6" type="ORF">EDD71_11655</name>
</gene>
<dbReference type="EMBL" id="SOAZ01000016">
    <property type="protein sequence ID" value="TDT51968.1"/>
    <property type="molecule type" value="Genomic_DNA"/>
</dbReference>
<name>A0A4R7KBP7_9CLOT</name>
<dbReference type="RefSeq" id="WP_133628595.1">
    <property type="nucleotide sequence ID" value="NZ_SOAZ01000016.1"/>
</dbReference>
<dbReference type="InterPro" id="IPR046348">
    <property type="entry name" value="SIS_dom_sf"/>
</dbReference>
<dbReference type="Proteomes" id="UP000295325">
    <property type="component" value="Unassembled WGS sequence"/>
</dbReference>
<dbReference type="Gene3D" id="3.40.50.10490">
    <property type="entry name" value="Glucose-6-phosphate isomerase like protein, domain 1"/>
    <property type="match status" value="1"/>
</dbReference>
<feature type="domain" description="SIS" evidence="5">
    <location>
        <begin position="112"/>
        <end position="252"/>
    </location>
</feature>
<keyword evidence="7" id="KW-1185">Reference proteome</keyword>
<dbReference type="SUPFAM" id="SSF53697">
    <property type="entry name" value="SIS domain"/>
    <property type="match status" value="1"/>
</dbReference>
<dbReference type="AlphaFoldDB" id="A0A4R7KBP7"/>
<evidence type="ECO:0000259" key="5">
    <source>
        <dbReference type="PROSITE" id="PS51464"/>
    </source>
</evidence>
<accession>A0A4R7KBP7</accession>
<evidence type="ECO:0000313" key="6">
    <source>
        <dbReference type="EMBL" id="TDT51968.1"/>
    </source>
</evidence>
<keyword evidence="2" id="KW-0238">DNA-binding</keyword>
<feature type="domain" description="HTH rpiR-type" evidence="4">
    <location>
        <begin position="1"/>
        <end position="77"/>
    </location>
</feature>
<proteinExistence type="predicted"/>
<dbReference type="InterPro" id="IPR001347">
    <property type="entry name" value="SIS_dom"/>
</dbReference>
<dbReference type="Gene3D" id="1.10.10.10">
    <property type="entry name" value="Winged helix-like DNA-binding domain superfamily/Winged helix DNA-binding domain"/>
    <property type="match status" value="1"/>
</dbReference>
<dbReference type="PROSITE" id="PS51464">
    <property type="entry name" value="SIS"/>
    <property type="match status" value="1"/>
</dbReference>
<comment type="caution">
    <text evidence="6">The sequence shown here is derived from an EMBL/GenBank/DDBJ whole genome shotgun (WGS) entry which is preliminary data.</text>
</comment>
<dbReference type="GO" id="GO:0003677">
    <property type="term" value="F:DNA binding"/>
    <property type="evidence" value="ECO:0007669"/>
    <property type="project" value="UniProtKB-KW"/>
</dbReference>
<dbReference type="Pfam" id="PF01380">
    <property type="entry name" value="SIS"/>
    <property type="match status" value="1"/>
</dbReference>
<evidence type="ECO:0000259" key="4">
    <source>
        <dbReference type="PROSITE" id="PS51071"/>
    </source>
</evidence>
<dbReference type="InterPro" id="IPR009057">
    <property type="entry name" value="Homeodomain-like_sf"/>
</dbReference>
<evidence type="ECO:0000256" key="2">
    <source>
        <dbReference type="ARBA" id="ARBA00023125"/>
    </source>
</evidence>
<dbReference type="PANTHER" id="PTHR30514">
    <property type="entry name" value="GLUCOKINASE"/>
    <property type="match status" value="1"/>
</dbReference>
<dbReference type="InterPro" id="IPR000281">
    <property type="entry name" value="HTH_RpiR"/>
</dbReference>
<dbReference type="GO" id="GO:0097367">
    <property type="term" value="F:carbohydrate derivative binding"/>
    <property type="evidence" value="ECO:0007669"/>
    <property type="project" value="InterPro"/>
</dbReference>
<evidence type="ECO:0000313" key="7">
    <source>
        <dbReference type="Proteomes" id="UP000295325"/>
    </source>
</evidence>
<dbReference type="SUPFAM" id="SSF46689">
    <property type="entry name" value="Homeodomain-like"/>
    <property type="match status" value="1"/>
</dbReference>
<dbReference type="InterPro" id="IPR036388">
    <property type="entry name" value="WH-like_DNA-bd_sf"/>
</dbReference>
<evidence type="ECO:0000256" key="1">
    <source>
        <dbReference type="ARBA" id="ARBA00023015"/>
    </source>
</evidence>
<dbReference type="InterPro" id="IPR047640">
    <property type="entry name" value="RpiR-like"/>
</dbReference>
<reference evidence="6 7" key="1">
    <citation type="submission" date="2019-03" db="EMBL/GenBank/DDBJ databases">
        <title>Genomic Encyclopedia of Type Strains, Phase IV (KMG-IV): sequencing the most valuable type-strain genomes for metagenomic binning, comparative biology and taxonomic classification.</title>
        <authorList>
            <person name="Goeker M."/>
        </authorList>
    </citation>
    <scope>NUCLEOTIDE SEQUENCE [LARGE SCALE GENOMIC DNA]</scope>
    <source>
        <strain evidence="6 7">DSM 24455</strain>
    </source>
</reference>
<keyword evidence="1" id="KW-0805">Transcription regulation</keyword>
<protein>
    <submittedName>
        <fullName evidence="6">RpiR family transcriptional regulator</fullName>
    </submittedName>
</protein>
<keyword evidence="3" id="KW-0804">Transcription</keyword>
<dbReference type="OrthoDB" id="3684496at2"/>
<dbReference type="PANTHER" id="PTHR30514:SF21">
    <property type="entry name" value="RPIR-FAMILY TRANSCRIPTIONAL REGULATOR"/>
    <property type="match status" value="1"/>
</dbReference>
<dbReference type="GO" id="GO:0003700">
    <property type="term" value="F:DNA-binding transcription factor activity"/>
    <property type="evidence" value="ECO:0007669"/>
    <property type="project" value="InterPro"/>
</dbReference>